<gene>
    <name evidence="2" type="ORF">GSLYS_00006423001</name>
</gene>
<dbReference type="AlphaFoldDB" id="A0AAV2HG92"/>
<evidence type="ECO:0000313" key="3">
    <source>
        <dbReference type="Proteomes" id="UP001497497"/>
    </source>
</evidence>
<name>A0AAV2HG92_LYMST</name>
<dbReference type="PANTHER" id="PTHR16165">
    <property type="entry name" value="NXPE FAMILY MEMBER"/>
    <property type="match status" value="1"/>
</dbReference>
<evidence type="ECO:0000259" key="1">
    <source>
        <dbReference type="Pfam" id="PF24536"/>
    </source>
</evidence>
<accession>A0AAV2HG92</accession>
<dbReference type="InterPro" id="IPR057106">
    <property type="entry name" value="NXPE4_C"/>
</dbReference>
<dbReference type="Pfam" id="PF24536">
    <property type="entry name" value="NXPE4_C"/>
    <property type="match status" value="1"/>
</dbReference>
<evidence type="ECO:0000313" key="2">
    <source>
        <dbReference type="EMBL" id="CAL1532344.1"/>
    </source>
</evidence>
<proteinExistence type="predicted"/>
<reference evidence="2 3" key="1">
    <citation type="submission" date="2024-04" db="EMBL/GenBank/DDBJ databases">
        <authorList>
            <consortium name="Genoscope - CEA"/>
            <person name="William W."/>
        </authorList>
    </citation>
    <scope>NUCLEOTIDE SEQUENCE [LARGE SCALE GENOMIC DNA]</scope>
</reference>
<feature type="domain" description="NXPE C-terminal" evidence="1">
    <location>
        <begin position="400"/>
        <end position="624"/>
    </location>
</feature>
<dbReference type="InterPro" id="IPR014756">
    <property type="entry name" value="Ig_E-set"/>
</dbReference>
<comment type="caution">
    <text evidence="2">The sequence shown here is derived from an EMBL/GenBank/DDBJ whole genome shotgun (WGS) entry which is preliminary data.</text>
</comment>
<dbReference type="Proteomes" id="UP001497497">
    <property type="component" value="Unassembled WGS sequence"/>
</dbReference>
<protein>
    <recommendedName>
        <fullName evidence="1">NXPE C-terminal domain-containing protein</fullName>
    </recommendedName>
</protein>
<sequence>MKIIFIVLLTSVITFMTIGLLRPWTVFILTQPNVKVLNVLPEPGQPDDLNVLPGPGQPDDLNVLPGPGPSGEQTWNRKTVFQIFDSFRPRTLDNCVDSCDGNDTSSSCSLVSYEDWEKAIRRQQLNYSPFLTGNQYIFEFEKEHLSYPPLSDSKELPDLTLSIVVIEDVQDGVVSCNVNDTISGRVDLIDGYGKQRTSGGDEVRVWVVNEFNFRASGYVIDLRNGSYQIFVRCLWPGAAKIHIAVAYPREFIRATIHHTHVGMARFVTAKFEKNVTEEVTICWSAPNIPGRLCVCNYTTFNQQPFYCGRPLDTRLSCDDWKATRSTTLPPPYNVTTDEVKLIKSMPTKDIKKYTVRHNLALLVNSSGQLPQLSPCSSLSPEVTWDIDHRPQGYWSPDNNWTSLVCKRQDWDLAWTVSCLQNTTIRVIGDSNGVRLFRQLKSASQCVTTQRGGWPDQETCTNVNKDITVVFTPHEYPLYLAVGWTKKLPYGGVAKQIDALPSAGRVLLVVHYYLHVVVSHLAVTRVRLAALRDAIDRLLKRNPYAMVAFRGPHVTSYDWDNNHTLGGDVLGGFYLNMLKEVFSNLKAKVVFLDGWEMTSSIENELYHPTDHVPREMIRTLLSFRCKENGHVQHFKI</sequence>
<keyword evidence="3" id="KW-1185">Reference proteome</keyword>
<dbReference type="EMBL" id="CAXITT010000114">
    <property type="protein sequence ID" value="CAL1532344.1"/>
    <property type="molecule type" value="Genomic_DNA"/>
</dbReference>
<organism evidence="2 3">
    <name type="scientific">Lymnaea stagnalis</name>
    <name type="common">Great pond snail</name>
    <name type="synonym">Helix stagnalis</name>
    <dbReference type="NCBI Taxonomy" id="6523"/>
    <lineage>
        <taxon>Eukaryota</taxon>
        <taxon>Metazoa</taxon>
        <taxon>Spiralia</taxon>
        <taxon>Lophotrochozoa</taxon>
        <taxon>Mollusca</taxon>
        <taxon>Gastropoda</taxon>
        <taxon>Heterobranchia</taxon>
        <taxon>Euthyneura</taxon>
        <taxon>Panpulmonata</taxon>
        <taxon>Hygrophila</taxon>
        <taxon>Lymnaeoidea</taxon>
        <taxon>Lymnaeidae</taxon>
        <taxon>Lymnaea</taxon>
    </lineage>
</organism>
<dbReference type="PANTHER" id="PTHR16165:SF5">
    <property type="entry name" value="NXPE FAMILY MEMBER 3"/>
    <property type="match status" value="1"/>
</dbReference>
<dbReference type="SUPFAM" id="SSF81296">
    <property type="entry name" value="E set domains"/>
    <property type="match status" value="1"/>
</dbReference>